<dbReference type="RefSeq" id="WP_168803402.1">
    <property type="nucleotide sequence ID" value="NZ_CP051205.1"/>
</dbReference>
<accession>A0AAE6ZDX8</accession>
<dbReference type="Pfam" id="PF13532">
    <property type="entry name" value="2OG-FeII_Oxy_2"/>
    <property type="match status" value="1"/>
</dbReference>
<reference evidence="3" key="1">
    <citation type="submission" date="2020-04" db="EMBL/GenBank/DDBJ databases">
        <authorList>
            <person name="Kittiwongwattana C."/>
        </authorList>
    </citation>
    <scope>NUCLEOTIDE SEQUENCE [LARGE SCALE GENOMIC DNA]</scope>
    <source>
        <strain evidence="3">1310</strain>
    </source>
</reference>
<dbReference type="Gene3D" id="2.60.120.590">
    <property type="entry name" value="Alpha-ketoglutarate-dependent dioxygenase AlkB-like"/>
    <property type="match status" value="1"/>
</dbReference>
<dbReference type="PANTHER" id="PTHR31212:SF4">
    <property type="entry name" value="ALPHA-KETOGLUTARATE-DEPENDENT DIOXYGENASE ALKB HOMOLOG 3"/>
    <property type="match status" value="1"/>
</dbReference>
<dbReference type="GO" id="GO:0051213">
    <property type="term" value="F:dioxygenase activity"/>
    <property type="evidence" value="ECO:0007669"/>
    <property type="project" value="UniProtKB-KW"/>
</dbReference>
<dbReference type="InterPro" id="IPR005123">
    <property type="entry name" value="Oxoglu/Fe-dep_dioxygenase_dom"/>
</dbReference>
<sequence>MQLKLFEDSPLMLPEDLLEYYPSFLGREESDQLLQQLLSAVPWQQSKVIMYEKEVLTPRLSAWFGSEPIRSGDQRAVLPWPPELLDLKAKVEAHTGISFDGVLLNYYRDNNDSVAWHSDKDTVPGLKTEIASVSLGEERNFDFRSKDNHRRRYTIKLEHGSLLLMKGDLQKYWEHRIAKSAKPMKARINLTFRKVGGTAALPYQGEAVPR</sequence>
<dbReference type="GO" id="GO:0006307">
    <property type="term" value="P:DNA alkylation repair"/>
    <property type="evidence" value="ECO:0007669"/>
    <property type="project" value="InterPro"/>
</dbReference>
<dbReference type="EMBL" id="CP051205">
    <property type="protein sequence ID" value="QJB31134.1"/>
    <property type="molecule type" value="Genomic_DNA"/>
</dbReference>
<keyword evidence="2" id="KW-0223">Dioxygenase</keyword>
<organism evidence="2 3">
    <name type="scientific">Chitinophaga oryzae</name>
    <dbReference type="NCBI Taxonomy" id="2725414"/>
    <lineage>
        <taxon>Bacteria</taxon>
        <taxon>Pseudomonadati</taxon>
        <taxon>Bacteroidota</taxon>
        <taxon>Chitinophagia</taxon>
        <taxon>Chitinophagales</taxon>
        <taxon>Chitinophagaceae</taxon>
        <taxon>Chitinophaga</taxon>
    </lineage>
</organism>
<dbReference type="PROSITE" id="PS51471">
    <property type="entry name" value="FE2OG_OXY"/>
    <property type="match status" value="1"/>
</dbReference>
<proteinExistence type="predicted"/>
<dbReference type="PANTHER" id="PTHR31212">
    <property type="entry name" value="ALPHA-KETOGLUTARATE-DEPENDENT DIOXYGENASE ALKB HOMOLOG 3"/>
    <property type="match status" value="1"/>
</dbReference>
<dbReference type="SUPFAM" id="SSF51197">
    <property type="entry name" value="Clavaminate synthase-like"/>
    <property type="match status" value="1"/>
</dbReference>
<dbReference type="InterPro" id="IPR037151">
    <property type="entry name" value="AlkB-like_sf"/>
</dbReference>
<evidence type="ECO:0000259" key="1">
    <source>
        <dbReference type="PROSITE" id="PS51471"/>
    </source>
</evidence>
<evidence type="ECO:0000313" key="2">
    <source>
        <dbReference type="EMBL" id="QJB31134.1"/>
    </source>
</evidence>
<dbReference type="InterPro" id="IPR027450">
    <property type="entry name" value="AlkB-like"/>
</dbReference>
<dbReference type="Proteomes" id="UP000502421">
    <property type="component" value="Chromosome"/>
</dbReference>
<keyword evidence="2" id="KW-0560">Oxidoreductase</keyword>
<dbReference type="InterPro" id="IPR032854">
    <property type="entry name" value="ALKBH3"/>
</dbReference>
<evidence type="ECO:0000313" key="3">
    <source>
        <dbReference type="Proteomes" id="UP000502421"/>
    </source>
</evidence>
<feature type="domain" description="Fe2OG dioxygenase" evidence="1">
    <location>
        <begin position="98"/>
        <end position="196"/>
    </location>
</feature>
<name>A0AAE6ZDX8_9BACT</name>
<dbReference type="KEGG" id="coy:HF329_07390"/>
<gene>
    <name evidence="2" type="ORF">HF329_07390</name>
</gene>
<dbReference type="AlphaFoldDB" id="A0AAE6ZDX8"/>
<protein>
    <submittedName>
        <fullName evidence="2">Alpha-ketoglutarate-dependent dioxygenase AlkB</fullName>
    </submittedName>
</protein>